<dbReference type="PANTHER" id="PTHR31873">
    <property type="entry name" value="L-ASPARTATE DEHYDROGENASE-RELATED"/>
    <property type="match status" value="1"/>
</dbReference>
<reference evidence="5" key="1">
    <citation type="submission" date="2022-03" db="EMBL/GenBank/DDBJ databases">
        <authorList>
            <person name="Martin C."/>
        </authorList>
    </citation>
    <scope>NUCLEOTIDE SEQUENCE</scope>
</reference>
<dbReference type="Pfam" id="PF03447">
    <property type="entry name" value="NAD_binding_3"/>
    <property type="match status" value="1"/>
</dbReference>
<evidence type="ECO:0000256" key="2">
    <source>
        <dbReference type="ARBA" id="ARBA00020169"/>
    </source>
</evidence>
<dbReference type="GO" id="GO:0033735">
    <property type="term" value="F:aspartate dehydrogenase [NAD(P)+] activity"/>
    <property type="evidence" value="ECO:0007669"/>
    <property type="project" value="InterPro"/>
</dbReference>
<dbReference type="OrthoDB" id="4310724at2759"/>
<dbReference type="AlphaFoldDB" id="A0A8S4Q609"/>
<dbReference type="GO" id="GO:0009435">
    <property type="term" value="P:NAD+ biosynthetic process"/>
    <property type="evidence" value="ECO:0007669"/>
    <property type="project" value="InterPro"/>
</dbReference>
<dbReference type="InterPro" id="IPR002811">
    <property type="entry name" value="Asp_DH"/>
</dbReference>
<dbReference type="SUPFAM" id="SSF51735">
    <property type="entry name" value="NAD(P)-binding Rossmann-fold domains"/>
    <property type="match status" value="1"/>
</dbReference>
<dbReference type="InterPro" id="IPR036291">
    <property type="entry name" value="NAD(P)-bd_dom_sf"/>
</dbReference>
<sequence length="278" mass="30469">MDVNKRRIGVVGFGSLGQYLVEEIQARPELELAFVWNRSKETMQQKLDERLILNDLSKFSERNADIIVEVCHPKISEQYGESFLENADYMVGSPSALANQDTEDKLRNAAKHHGMYIPSGAFWGGEDIKKMADRGTLQALKVTMTFHRDSLKLCGQLEDKNKNIKDNCTVLYDGPVRGLCPLAPNNVNTMAAASIAAHNLGFDNVQGCLKSEPNSLDFHIVEVEAWGPGNIEQGTAFHVRTVRKNPAKVGAVSGKATYASFLSSLLGAHGKGPGVHLC</sequence>
<dbReference type="Pfam" id="PF01958">
    <property type="entry name" value="Asp_DH_C"/>
    <property type="match status" value="1"/>
</dbReference>
<evidence type="ECO:0000259" key="3">
    <source>
        <dbReference type="Pfam" id="PF01958"/>
    </source>
</evidence>
<evidence type="ECO:0000256" key="1">
    <source>
        <dbReference type="ARBA" id="ARBA00008331"/>
    </source>
</evidence>
<comment type="caution">
    <text evidence="5">The sequence shown here is derived from an EMBL/GenBank/DDBJ whole genome shotgun (WGS) entry which is preliminary data.</text>
</comment>
<evidence type="ECO:0000313" key="6">
    <source>
        <dbReference type="Proteomes" id="UP000749559"/>
    </source>
</evidence>
<comment type="similarity">
    <text evidence="1">Belongs to the L-aspartate dehydrogenase family.</text>
</comment>
<accession>A0A8S4Q609</accession>
<dbReference type="PANTHER" id="PTHR31873:SF6">
    <property type="entry name" value="ASPARTATE DEHYDROGENASE DOMAIN-CONTAINING PROTEIN"/>
    <property type="match status" value="1"/>
</dbReference>
<evidence type="ECO:0000313" key="5">
    <source>
        <dbReference type="EMBL" id="CAH1801390.1"/>
    </source>
</evidence>
<dbReference type="GO" id="GO:0050661">
    <property type="term" value="F:NADP binding"/>
    <property type="evidence" value="ECO:0007669"/>
    <property type="project" value="InterPro"/>
</dbReference>
<protein>
    <recommendedName>
        <fullName evidence="2">Aspartate dehydrogenase domain-containing protein</fullName>
    </recommendedName>
</protein>
<name>A0A8S4Q609_OWEFU</name>
<proteinExistence type="inferred from homology"/>
<dbReference type="Proteomes" id="UP000749559">
    <property type="component" value="Unassembled WGS sequence"/>
</dbReference>
<evidence type="ECO:0000259" key="4">
    <source>
        <dbReference type="Pfam" id="PF03447"/>
    </source>
</evidence>
<feature type="domain" description="Aspartate/homoserine dehydrogenase NAD-binding" evidence="4">
    <location>
        <begin position="12"/>
        <end position="117"/>
    </location>
</feature>
<dbReference type="EMBL" id="CAIIXF020000012">
    <property type="protein sequence ID" value="CAH1801390.1"/>
    <property type="molecule type" value="Genomic_DNA"/>
</dbReference>
<dbReference type="SUPFAM" id="SSF55347">
    <property type="entry name" value="Glyceraldehyde-3-phosphate dehydrogenase-like, C-terminal domain"/>
    <property type="match status" value="1"/>
</dbReference>
<dbReference type="InterPro" id="IPR005106">
    <property type="entry name" value="Asp/hSer_DH_NAD-bd"/>
</dbReference>
<gene>
    <name evidence="5" type="ORF">OFUS_LOCUS25182</name>
</gene>
<dbReference type="Gene3D" id="3.30.360.10">
    <property type="entry name" value="Dihydrodipicolinate Reductase, domain 2"/>
    <property type="match status" value="1"/>
</dbReference>
<feature type="domain" description="Aspartate dehydrogenase" evidence="3">
    <location>
        <begin position="166"/>
        <end position="257"/>
    </location>
</feature>
<dbReference type="Gene3D" id="3.40.50.720">
    <property type="entry name" value="NAD(P)-binding Rossmann-like Domain"/>
    <property type="match status" value="1"/>
</dbReference>
<keyword evidence="6" id="KW-1185">Reference proteome</keyword>
<organism evidence="5 6">
    <name type="scientific">Owenia fusiformis</name>
    <name type="common">Polychaete worm</name>
    <dbReference type="NCBI Taxonomy" id="6347"/>
    <lineage>
        <taxon>Eukaryota</taxon>
        <taxon>Metazoa</taxon>
        <taxon>Spiralia</taxon>
        <taxon>Lophotrochozoa</taxon>
        <taxon>Annelida</taxon>
        <taxon>Polychaeta</taxon>
        <taxon>Sedentaria</taxon>
        <taxon>Canalipalpata</taxon>
        <taxon>Sabellida</taxon>
        <taxon>Oweniida</taxon>
        <taxon>Oweniidae</taxon>
        <taxon>Owenia</taxon>
    </lineage>
</organism>